<feature type="non-terminal residue" evidence="2">
    <location>
        <position position="1"/>
    </location>
</feature>
<sequence>QSHTASTTHRRCQIQHLHFSTSPPHPHITSDSDPSQPPPPPLHLRSDATTRLRSIAMMLGIVLVLEYT</sequence>
<evidence type="ECO:0000313" key="3">
    <source>
        <dbReference type="Proteomes" id="UP000265520"/>
    </source>
</evidence>
<evidence type="ECO:0000256" key="1">
    <source>
        <dbReference type="SAM" id="MobiDB-lite"/>
    </source>
</evidence>
<accession>A0A392VGY6</accession>
<dbReference type="Proteomes" id="UP000265520">
    <property type="component" value="Unassembled WGS sequence"/>
</dbReference>
<reference evidence="2 3" key="1">
    <citation type="journal article" date="2018" name="Front. Plant Sci.">
        <title>Red Clover (Trifolium pratense) and Zigzag Clover (T. medium) - A Picture of Genomic Similarities and Differences.</title>
        <authorList>
            <person name="Dluhosova J."/>
            <person name="Istvanek J."/>
            <person name="Nedelnik J."/>
            <person name="Repkova J."/>
        </authorList>
    </citation>
    <scope>NUCLEOTIDE SEQUENCE [LARGE SCALE GENOMIC DNA]</scope>
    <source>
        <strain evidence="3">cv. 10/8</strain>
        <tissue evidence="2">Leaf</tissue>
    </source>
</reference>
<keyword evidence="3" id="KW-1185">Reference proteome</keyword>
<feature type="region of interest" description="Disordered" evidence="1">
    <location>
        <begin position="1"/>
        <end position="46"/>
    </location>
</feature>
<dbReference type="AlphaFoldDB" id="A0A392VGY6"/>
<organism evidence="2 3">
    <name type="scientific">Trifolium medium</name>
    <dbReference type="NCBI Taxonomy" id="97028"/>
    <lineage>
        <taxon>Eukaryota</taxon>
        <taxon>Viridiplantae</taxon>
        <taxon>Streptophyta</taxon>
        <taxon>Embryophyta</taxon>
        <taxon>Tracheophyta</taxon>
        <taxon>Spermatophyta</taxon>
        <taxon>Magnoliopsida</taxon>
        <taxon>eudicotyledons</taxon>
        <taxon>Gunneridae</taxon>
        <taxon>Pentapetalae</taxon>
        <taxon>rosids</taxon>
        <taxon>fabids</taxon>
        <taxon>Fabales</taxon>
        <taxon>Fabaceae</taxon>
        <taxon>Papilionoideae</taxon>
        <taxon>50 kb inversion clade</taxon>
        <taxon>NPAAA clade</taxon>
        <taxon>Hologalegina</taxon>
        <taxon>IRL clade</taxon>
        <taxon>Trifolieae</taxon>
        <taxon>Trifolium</taxon>
    </lineage>
</organism>
<evidence type="ECO:0000313" key="2">
    <source>
        <dbReference type="EMBL" id="MCI86579.1"/>
    </source>
</evidence>
<protein>
    <submittedName>
        <fullName evidence="2">Uncharacterized protein</fullName>
    </submittedName>
</protein>
<name>A0A392VGY6_9FABA</name>
<dbReference type="EMBL" id="LXQA011144570">
    <property type="protein sequence ID" value="MCI86579.1"/>
    <property type="molecule type" value="Genomic_DNA"/>
</dbReference>
<proteinExistence type="predicted"/>
<comment type="caution">
    <text evidence="2">The sequence shown here is derived from an EMBL/GenBank/DDBJ whole genome shotgun (WGS) entry which is preliminary data.</text>
</comment>